<dbReference type="Pfam" id="PF13450">
    <property type="entry name" value="NAD_binding_8"/>
    <property type="match status" value="1"/>
</dbReference>
<dbReference type="AlphaFoldDB" id="A0A918HN20"/>
<reference evidence="1" key="2">
    <citation type="submission" date="2020-09" db="EMBL/GenBank/DDBJ databases">
        <authorList>
            <person name="Sun Q."/>
            <person name="Ohkuma M."/>
        </authorList>
    </citation>
    <scope>NUCLEOTIDE SEQUENCE</scope>
    <source>
        <strain evidence="1">JCM 4125</strain>
    </source>
</reference>
<protein>
    <submittedName>
        <fullName evidence="1">Dehydrogenase</fullName>
    </submittedName>
</protein>
<keyword evidence="2" id="KW-1185">Reference proteome</keyword>
<dbReference type="EMBL" id="BMSA01000028">
    <property type="protein sequence ID" value="GGT83316.1"/>
    <property type="molecule type" value="Genomic_DNA"/>
</dbReference>
<evidence type="ECO:0000313" key="1">
    <source>
        <dbReference type="EMBL" id="GGT83316.1"/>
    </source>
</evidence>
<dbReference type="InterPro" id="IPR036188">
    <property type="entry name" value="FAD/NAD-bd_sf"/>
</dbReference>
<dbReference type="PANTHER" id="PTHR10668:SF105">
    <property type="entry name" value="DEHYDROGENASE-RELATED"/>
    <property type="match status" value="1"/>
</dbReference>
<dbReference type="PANTHER" id="PTHR10668">
    <property type="entry name" value="PHYTOENE DEHYDROGENASE"/>
    <property type="match status" value="1"/>
</dbReference>
<comment type="caution">
    <text evidence="1">The sequence shown here is derived from an EMBL/GenBank/DDBJ whole genome shotgun (WGS) entry which is preliminary data.</text>
</comment>
<dbReference type="SUPFAM" id="SSF51905">
    <property type="entry name" value="FAD/NAD(P)-binding domain"/>
    <property type="match status" value="1"/>
</dbReference>
<dbReference type="PRINTS" id="PR00419">
    <property type="entry name" value="ADXRDTASE"/>
</dbReference>
<name>A0A918HN20_9ACTN</name>
<gene>
    <name evidence="1" type="ORF">GCM10010226_72450</name>
</gene>
<dbReference type="Gene3D" id="3.50.50.60">
    <property type="entry name" value="FAD/NAD(P)-binding domain"/>
    <property type="match status" value="1"/>
</dbReference>
<evidence type="ECO:0000313" key="2">
    <source>
        <dbReference type="Proteomes" id="UP000646776"/>
    </source>
</evidence>
<accession>A0A918HN20</accession>
<sequence>MSTAVVVGSGPNGLAAAVALAREGVEVTVLEAADTIGGGTRTSELTPGLLHDHCSAIHPMAVGSPFLRTLGLEAHGLRWCLPEIDCVHPLDSGDAGVLHRSLRQTADALGTEDGPRWQRVFGPLADGFDALAEDLMGPLLHVPRHPLRVAAFGSAALLPAGAVAGLWRSERARALFAGAAAHAFRPFHRPATASVGMMIIAAGHRYGWPVAAGGSRAITDALAALLAELGGGVETGVPVRSLAQLPPADTLLFDLAPRAVADIMGDRLPPRVARAYRRYRHGPGAFKVDFAVEGGVPWTSEAAHRAGTVHLGGPYAEVAHTERLIHAGRMPERPFVLVGQQYLADPQRSDGDVHPVWTYAHVPHGYDGDATEAIVGQIERFAPGFRERIVGMAVRSPAAFEEYNPNYLGGDIITGANTTLQLVMRPRFALDPYSTGVPGVFICSAASPPGAGAHGMCGANAAASALRQLRRRGSTRGRW</sequence>
<dbReference type="RefSeq" id="WP_189716841.1">
    <property type="nucleotide sequence ID" value="NZ_BMSA01000028.1"/>
</dbReference>
<reference evidence="1" key="1">
    <citation type="journal article" date="2014" name="Int. J. Syst. Evol. Microbiol.">
        <title>Complete genome sequence of Corynebacterium casei LMG S-19264T (=DSM 44701T), isolated from a smear-ripened cheese.</title>
        <authorList>
            <consortium name="US DOE Joint Genome Institute (JGI-PGF)"/>
            <person name="Walter F."/>
            <person name="Albersmeier A."/>
            <person name="Kalinowski J."/>
            <person name="Ruckert C."/>
        </authorList>
    </citation>
    <scope>NUCLEOTIDE SEQUENCE</scope>
    <source>
        <strain evidence="1">JCM 4125</strain>
    </source>
</reference>
<dbReference type="Proteomes" id="UP000646776">
    <property type="component" value="Unassembled WGS sequence"/>
</dbReference>
<proteinExistence type="predicted"/>
<organism evidence="1 2">
    <name type="scientific">Streptomyces phaeofaciens</name>
    <dbReference type="NCBI Taxonomy" id="68254"/>
    <lineage>
        <taxon>Bacteria</taxon>
        <taxon>Bacillati</taxon>
        <taxon>Actinomycetota</taxon>
        <taxon>Actinomycetes</taxon>
        <taxon>Kitasatosporales</taxon>
        <taxon>Streptomycetaceae</taxon>
        <taxon>Streptomyces</taxon>
    </lineage>
</organism>